<dbReference type="OrthoDB" id="2704004at2"/>
<reference evidence="1 2" key="1">
    <citation type="submission" date="2016-10" db="EMBL/GenBank/DDBJ databases">
        <authorList>
            <person name="de Groot N.N."/>
        </authorList>
    </citation>
    <scope>NUCLEOTIDE SEQUENCE [LARGE SCALE GENOMIC DNA]</scope>
    <source>
        <strain evidence="1 2">CGMCC 1.7727</strain>
    </source>
</reference>
<proteinExistence type="predicted"/>
<evidence type="ECO:0000313" key="2">
    <source>
        <dbReference type="Proteomes" id="UP000199687"/>
    </source>
</evidence>
<evidence type="ECO:0000313" key="1">
    <source>
        <dbReference type="EMBL" id="SES09880.1"/>
    </source>
</evidence>
<name>A0A1H9UK13_9BACI</name>
<accession>A0A1H9UK13</accession>
<gene>
    <name evidence="1" type="ORF">SAMN04487944_11812</name>
</gene>
<sequence>MNKKKLEQSVYKHAPTLISEQGYISPVELFVKMGRLRHKQVKDWRFRQIPYLESVIVGQFTKQTYILEMLKKFATEHNLKPSITIYKSWGKGPGELLQFSRKGSRFIEELYSTHYVKGRK</sequence>
<dbReference type="RefSeq" id="WP_089742858.1">
    <property type="nucleotide sequence ID" value="NZ_FOGL01000018.1"/>
</dbReference>
<protein>
    <submittedName>
        <fullName evidence="1">Uncharacterized protein</fullName>
    </submittedName>
</protein>
<organism evidence="1 2">
    <name type="scientific">Gracilibacillus ureilyticus</name>
    <dbReference type="NCBI Taxonomy" id="531814"/>
    <lineage>
        <taxon>Bacteria</taxon>
        <taxon>Bacillati</taxon>
        <taxon>Bacillota</taxon>
        <taxon>Bacilli</taxon>
        <taxon>Bacillales</taxon>
        <taxon>Bacillaceae</taxon>
        <taxon>Gracilibacillus</taxon>
    </lineage>
</organism>
<dbReference type="AlphaFoldDB" id="A0A1H9UK13"/>
<keyword evidence="2" id="KW-1185">Reference proteome</keyword>
<dbReference type="EMBL" id="FOGL01000018">
    <property type="protein sequence ID" value="SES09880.1"/>
    <property type="molecule type" value="Genomic_DNA"/>
</dbReference>
<dbReference type="STRING" id="531814.SAMN04487944_11812"/>
<dbReference type="Proteomes" id="UP000199687">
    <property type="component" value="Unassembled WGS sequence"/>
</dbReference>